<dbReference type="AlphaFoldDB" id="D1PU62"/>
<name>D1PU62_9BACT</name>
<reference evidence="1 2" key="1">
    <citation type="submission" date="2009-10" db="EMBL/GenBank/DDBJ databases">
        <authorList>
            <person name="Qin X."/>
            <person name="Bachman B."/>
            <person name="Battles P."/>
            <person name="Bell A."/>
            <person name="Bess C."/>
            <person name="Bickham C."/>
            <person name="Chaboub L."/>
            <person name="Chen D."/>
            <person name="Coyle M."/>
            <person name="Deiros D.R."/>
            <person name="Dinh H."/>
            <person name="Forbes L."/>
            <person name="Fowler G."/>
            <person name="Francisco L."/>
            <person name="Fu Q."/>
            <person name="Gubbala S."/>
            <person name="Hale W."/>
            <person name="Han Y."/>
            <person name="Hemphill L."/>
            <person name="Highlander S.K."/>
            <person name="Hirani K."/>
            <person name="Hogues M."/>
            <person name="Jackson L."/>
            <person name="Jakkamsetti A."/>
            <person name="Javaid M."/>
            <person name="Jiang H."/>
            <person name="Korchina V."/>
            <person name="Kovar C."/>
            <person name="Lara F."/>
            <person name="Lee S."/>
            <person name="Mata R."/>
            <person name="Mathew T."/>
            <person name="Moen C."/>
            <person name="Morales K."/>
            <person name="Munidasa M."/>
            <person name="Nazareth L."/>
            <person name="Ngo R."/>
            <person name="Nguyen L."/>
            <person name="Okwuonu G."/>
            <person name="Ongeri F."/>
            <person name="Patil S."/>
            <person name="Petrosino J."/>
            <person name="Pham C."/>
            <person name="Pham P."/>
            <person name="Pu L.-L."/>
            <person name="Puazo M."/>
            <person name="Raj R."/>
            <person name="Reid J."/>
            <person name="Rouhana J."/>
            <person name="Saada N."/>
            <person name="Shang Y."/>
            <person name="Simmons D."/>
            <person name="Thornton R."/>
            <person name="Warren J."/>
            <person name="Weissenberger G."/>
            <person name="Zhang J."/>
            <person name="Zhang L."/>
            <person name="Zhou C."/>
            <person name="Zhu D."/>
            <person name="Muzny D."/>
            <person name="Worley K."/>
            <person name="Gibbs R."/>
        </authorList>
    </citation>
    <scope>NUCLEOTIDE SEQUENCE [LARGE SCALE GENOMIC DNA]</scope>
    <source>
        <strain evidence="1 2">DSM 17361</strain>
    </source>
</reference>
<sequence>MVRCANMSIPSFAFFELKTGVCLDSWRNGADLMLHIEYKNLIFVIQ</sequence>
<proteinExistence type="predicted"/>
<dbReference type="Proteomes" id="UP000003160">
    <property type="component" value="Unassembled WGS sequence"/>
</dbReference>
<dbReference type="HOGENOM" id="CLU_3187230_0_0_10"/>
<gene>
    <name evidence="1" type="ORF">HMPREF0645_0497</name>
</gene>
<comment type="caution">
    <text evidence="1">The sequence shown here is derived from an EMBL/GenBank/DDBJ whole genome shotgun (WGS) entry which is preliminary data.</text>
</comment>
<organism evidence="1 2">
    <name type="scientific">Hallella bergensis DSM 17361</name>
    <dbReference type="NCBI Taxonomy" id="585502"/>
    <lineage>
        <taxon>Bacteria</taxon>
        <taxon>Pseudomonadati</taxon>
        <taxon>Bacteroidota</taxon>
        <taxon>Bacteroidia</taxon>
        <taxon>Bacteroidales</taxon>
        <taxon>Prevotellaceae</taxon>
        <taxon>Hallella</taxon>
    </lineage>
</organism>
<evidence type="ECO:0000313" key="1">
    <source>
        <dbReference type="EMBL" id="EFA45060.1"/>
    </source>
</evidence>
<accession>D1PU62</accession>
<protein>
    <submittedName>
        <fullName evidence="1">Uncharacterized protein</fullName>
    </submittedName>
</protein>
<keyword evidence="2" id="KW-1185">Reference proteome</keyword>
<evidence type="ECO:0000313" key="2">
    <source>
        <dbReference type="Proteomes" id="UP000003160"/>
    </source>
</evidence>
<dbReference type="EMBL" id="ACKS01000024">
    <property type="protein sequence ID" value="EFA45060.1"/>
    <property type="molecule type" value="Genomic_DNA"/>
</dbReference>